<dbReference type="Pfam" id="PF25944">
    <property type="entry name" value="Beta-barrel_RND"/>
    <property type="match status" value="1"/>
</dbReference>
<dbReference type="InterPro" id="IPR058627">
    <property type="entry name" value="MdtA-like_C"/>
</dbReference>
<gene>
    <name evidence="10" type="ORF">CCGE525_15065</name>
</gene>
<dbReference type="Pfam" id="PF25876">
    <property type="entry name" value="HH_MFP_RND"/>
    <property type="match status" value="1"/>
</dbReference>
<comment type="similarity">
    <text evidence="2">Belongs to the membrane fusion protein (MFP) (TC 8.A.1) family.</text>
</comment>
<dbReference type="GO" id="GO:0030313">
    <property type="term" value="C:cell envelope"/>
    <property type="evidence" value="ECO:0007669"/>
    <property type="project" value="UniProtKB-SubCell"/>
</dbReference>
<dbReference type="Pfam" id="PF25917">
    <property type="entry name" value="BSH_RND"/>
    <property type="match status" value="1"/>
</dbReference>
<feature type="chain" id="PRO_5017308167" evidence="5">
    <location>
        <begin position="25"/>
        <end position="395"/>
    </location>
</feature>
<dbReference type="AlphaFoldDB" id="A0A387FRF0"/>
<sequence>MFSRKLALPLLPLMAALSSAQASAQQAPPPPQVSVAKPLVREVVDTDDFIGRFQASEQVSVRSRVGGYLQNIDFQDGQLVKAGDNLFQVDQRPFDTALSEAKANLAVANSTLTYAKAQFDRVDALVKSGSQSVSTLDDRRRELQSAEASVQGAEASVDRAKLDLVYSNITAPLSGRIDRHLISVGNLVQADQTILTTIVALDPIDLYFDVDERRLLSYAETARTQGKVLQEGGGGIAVTVTLSDRDHTKFTGKVNFAENVVDPATGTLRVRARFSNPDFILQPGLFGRVSIEGSNPYKAILIPDEAISSDQNERIVYVLSADGTVTTKAVRSGPKLYGYRVIRTGLTGDENVVVKGVVRVRPGAKVTPVTVVLPQENNEAPSSSQEAAATTETTK</sequence>
<evidence type="ECO:0000313" key="10">
    <source>
        <dbReference type="EMBL" id="AYG59985.1"/>
    </source>
</evidence>
<dbReference type="InterPro" id="IPR058625">
    <property type="entry name" value="MdtA-like_BSH"/>
</dbReference>
<dbReference type="Proteomes" id="UP000282195">
    <property type="component" value="Chromosome"/>
</dbReference>
<dbReference type="GO" id="GO:0005886">
    <property type="term" value="C:plasma membrane"/>
    <property type="evidence" value="ECO:0007669"/>
    <property type="project" value="TreeGrafter"/>
</dbReference>
<feature type="region of interest" description="Disordered" evidence="4">
    <location>
        <begin position="375"/>
        <end position="395"/>
    </location>
</feature>
<organism evidence="10 11">
    <name type="scientific">Rhizobium jaguaris</name>
    <dbReference type="NCBI Taxonomy" id="1312183"/>
    <lineage>
        <taxon>Bacteria</taxon>
        <taxon>Pseudomonadati</taxon>
        <taxon>Pseudomonadota</taxon>
        <taxon>Alphaproteobacteria</taxon>
        <taxon>Hyphomicrobiales</taxon>
        <taxon>Rhizobiaceae</taxon>
        <taxon>Rhizobium/Agrobacterium group</taxon>
        <taxon>Rhizobium</taxon>
    </lineage>
</organism>
<dbReference type="Pfam" id="PF25967">
    <property type="entry name" value="RND-MFP_C"/>
    <property type="match status" value="1"/>
</dbReference>
<dbReference type="GO" id="GO:0022857">
    <property type="term" value="F:transmembrane transporter activity"/>
    <property type="evidence" value="ECO:0007669"/>
    <property type="project" value="InterPro"/>
</dbReference>
<dbReference type="Gene3D" id="2.40.50.100">
    <property type="match status" value="1"/>
</dbReference>
<name>A0A387FRF0_9HYPH</name>
<dbReference type="SUPFAM" id="SSF111369">
    <property type="entry name" value="HlyD-like secretion proteins"/>
    <property type="match status" value="1"/>
</dbReference>
<feature type="domain" description="Multidrug resistance protein MdtA-like C-terminal permuted SH3" evidence="9">
    <location>
        <begin position="299"/>
        <end position="357"/>
    </location>
</feature>
<dbReference type="InterPro" id="IPR058624">
    <property type="entry name" value="MdtA-like_HH"/>
</dbReference>
<dbReference type="PANTHER" id="PTHR30158:SF24">
    <property type="entry name" value="HLYD FAMILY SECRETION PROTEIN"/>
    <property type="match status" value="1"/>
</dbReference>
<accession>A0A387FRF0</accession>
<evidence type="ECO:0000256" key="4">
    <source>
        <dbReference type="SAM" id="MobiDB-lite"/>
    </source>
</evidence>
<evidence type="ECO:0000313" key="11">
    <source>
        <dbReference type="Proteomes" id="UP000282195"/>
    </source>
</evidence>
<keyword evidence="5" id="KW-0732">Signal</keyword>
<feature type="domain" description="Multidrug resistance protein MdtA-like barrel-sandwich hybrid" evidence="7">
    <location>
        <begin position="57"/>
        <end position="194"/>
    </location>
</feature>
<dbReference type="EMBL" id="CP032694">
    <property type="protein sequence ID" value="AYG59985.1"/>
    <property type="molecule type" value="Genomic_DNA"/>
</dbReference>
<reference evidence="10 11" key="1">
    <citation type="submission" date="2018-10" db="EMBL/GenBank/DDBJ databases">
        <title>Rhizobium etli, R. leguminosarum and a new Rhizobium genospecies from Phaseolus dumosus.</title>
        <authorList>
            <person name="Ramirez-Puebla S.T."/>
            <person name="Rogel-Hernandez M.A."/>
            <person name="Guerrero G."/>
            <person name="Ormeno-Orrillo E."/>
            <person name="Martinez-Romero J.C."/>
            <person name="Negrete-Yankelevich S."/>
            <person name="Martinez-Romero E."/>
        </authorList>
    </citation>
    <scope>NUCLEOTIDE SEQUENCE [LARGE SCALE GENOMIC DNA]</scope>
    <source>
        <strain evidence="10 11">CCGE525</strain>
    </source>
</reference>
<evidence type="ECO:0000259" key="8">
    <source>
        <dbReference type="Pfam" id="PF25944"/>
    </source>
</evidence>
<dbReference type="GO" id="GO:0046677">
    <property type="term" value="P:response to antibiotic"/>
    <property type="evidence" value="ECO:0007669"/>
    <property type="project" value="TreeGrafter"/>
</dbReference>
<keyword evidence="11" id="KW-1185">Reference proteome</keyword>
<evidence type="ECO:0000256" key="1">
    <source>
        <dbReference type="ARBA" id="ARBA00004196"/>
    </source>
</evidence>
<evidence type="ECO:0000259" key="9">
    <source>
        <dbReference type="Pfam" id="PF25967"/>
    </source>
</evidence>
<dbReference type="InterPro" id="IPR006143">
    <property type="entry name" value="RND_pump_MFP"/>
</dbReference>
<evidence type="ECO:0000259" key="7">
    <source>
        <dbReference type="Pfam" id="PF25917"/>
    </source>
</evidence>
<feature type="signal peptide" evidence="5">
    <location>
        <begin position="1"/>
        <end position="24"/>
    </location>
</feature>
<keyword evidence="3" id="KW-0175">Coiled coil</keyword>
<comment type="subcellular location">
    <subcellularLocation>
        <location evidence="1">Cell envelope</location>
    </subcellularLocation>
</comment>
<dbReference type="OrthoDB" id="9783047at2"/>
<dbReference type="KEGG" id="rjg:CCGE525_15065"/>
<dbReference type="InterPro" id="IPR058626">
    <property type="entry name" value="MdtA-like_b-barrel"/>
</dbReference>
<evidence type="ECO:0000259" key="6">
    <source>
        <dbReference type="Pfam" id="PF25876"/>
    </source>
</evidence>
<evidence type="ECO:0000256" key="5">
    <source>
        <dbReference type="SAM" id="SignalP"/>
    </source>
</evidence>
<evidence type="ECO:0000256" key="3">
    <source>
        <dbReference type="SAM" id="Coils"/>
    </source>
</evidence>
<feature type="domain" description="Multidrug resistance protein MdtA-like alpha-helical hairpin" evidence="6">
    <location>
        <begin position="98"/>
        <end position="167"/>
    </location>
</feature>
<evidence type="ECO:0000256" key="2">
    <source>
        <dbReference type="ARBA" id="ARBA00009477"/>
    </source>
</evidence>
<feature type="coiled-coil region" evidence="3">
    <location>
        <begin position="136"/>
        <end position="163"/>
    </location>
</feature>
<dbReference type="Gene3D" id="1.10.287.470">
    <property type="entry name" value="Helix hairpin bin"/>
    <property type="match status" value="1"/>
</dbReference>
<dbReference type="Gene3D" id="2.40.420.20">
    <property type="match status" value="1"/>
</dbReference>
<dbReference type="PANTHER" id="PTHR30158">
    <property type="entry name" value="ACRA/E-RELATED COMPONENT OF DRUG EFFLUX TRANSPORTER"/>
    <property type="match status" value="1"/>
</dbReference>
<protein>
    <submittedName>
        <fullName evidence="10">Efflux RND transporter periplasmic adaptor subunit</fullName>
    </submittedName>
</protein>
<proteinExistence type="inferred from homology"/>
<feature type="domain" description="Multidrug resistance protein MdtA-like beta-barrel" evidence="8">
    <location>
        <begin position="230"/>
        <end position="292"/>
    </location>
</feature>
<dbReference type="Gene3D" id="2.40.30.170">
    <property type="match status" value="1"/>
</dbReference>
<dbReference type="NCBIfam" id="TIGR01730">
    <property type="entry name" value="RND_mfp"/>
    <property type="match status" value="1"/>
</dbReference>